<dbReference type="OrthoDB" id="6423603at2759"/>
<evidence type="ECO:0000313" key="3">
    <source>
        <dbReference type="EMBL" id="PYH96983.1"/>
    </source>
</evidence>
<dbReference type="STRING" id="1448320.A0A319DZU5"/>
<evidence type="ECO:0000313" key="4">
    <source>
        <dbReference type="Proteomes" id="UP000247810"/>
    </source>
</evidence>
<dbReference type="PANTHER" id="PTHR40370:SF1">
    <property type="entry name" value="DUF3074 DOMAIN-CONTAINING PROTEIN"/>
    <property type="match status" value="1"/>
</dbReference>
<reference evidence="3 4" key="1">
    <citation type="submission" date="2018-02" db="EMBL/GenBank/DDBJ databases">
        <title>The genomes of Aspergillus section Nigri reveals drivers in fungal speciation.</title>
        <authorList>
            <consortium name="DOE Joint Genome Institute"/>
            <person name="Vesth T.C."/>
            <person name="Nybo J."/>
            <person name="Theobald S."/>
            <person name="Brandl J."/>
            <person name="Frisvad J.C."/>
            <person name="Nielsen K.F."/>
            <person name="Lyhne E.K."/>
            <person name="Kogle M.E."/>
            <person name="Kuo A."/>
            <person name="Riley R."/>
            <person name="Clum A."/>
            <person name="Nolan M."/>
            <person name="Lipzen A."/>
            <person name="Salamov A."/>
            <person name="Henrissat B."/>
            <person name="Wiebenga A."/>
            <person name="De vries R.P."/>
            <person name="Grigoriev I.V."/>
            <person name="Mortensen U.H."/>
            <person name="Andersen M.R."/>
            <person name="Baker S.E."/>
        </authorList>
    </citation>
    <scope>NUCLEOTIDE SEQUENCE [LARGE SCALE GENOMIC DNA]</scope>
    <source>
        <strain evidence="3 4">CBS 707.79</strain>
    </source>
</reference>
<feature type="region of interest" description="Disordered" evidence="1">
    <location>
        <begin position="143"/>
        <end position="163"/>
    </location>
</feature>
<dbReference type="Proteomes" id="UP000247810">
    <property type="component" value="Unassembled WGS sequence"/>
</dbReference>
<organism evidence="3 4">
    <name type="scientific">Aspergillus ellipticus CBS 707.79</name>
    <dbReference type="NCBI Taxonomy" id="1448320"/>
    <lineage>
        <taxon>Eukaryota</taxon>
        <taxon>Fungi</taxon>
        <taxon>Dikarya</taxon>
        <taxon>Ascomycota</taxon>
        <taxon>Pezizomycotina</taxon>
        <taxon>Eurotiomycetes</taxon>
        <taxon>Eurotiomycetidae</taxon>
        <taxon>Eurotiales</taxon>
        <taxon>Aspergillaceae</taxon>
        <taxon>Aspergillus</taxon>
        <taxon>Aspergillus subgen. Circumdati</taxon>
    </lineage>
</organism>
<name>A0A319DZU5_9EURO</name>
<sequence>MPLYLRLNPHPFSSLPDHPSLEPSPTRPPLHEFVSALLTEAQIFVTSIPDTFRPDRKPRRSPPATAHVSLSTRTISASPRSNEFWVCRKSVHEDASVAGSASWEEFRSGLREHHSEHEMEYTPSVTAVERLLEWPTAREMELDGGWTGVDMHGEPGRTDEPAD</sequence>
<dbReference type="InterPro" id="IPR024500">
    <property type="entry name" value="DUF3074"/>
</dbReference>
<dbReference type="VEuPathDB" id="FungiDB:BO71DRAFT_396547"/>
<feature type="region of interest" description="Disordered" evidence="1">
    <location>
        <begin position="50"/>
        <end position="74"/>
    </location>
</feature>
<dbReference type="AlphaFoldDB" id="A0A319DZU5"/>
<feature type="compositionally biased region" description="Basic and acidic residues" evidence="1">
    <location>
        <begin position="151"/>
        <end position="163"/>
    </location>
</feature>
<evidence type="ECO:0000256" key="1">
    <source>
        <dbReference type="SAM" id="MobiDB-lite"/>
    </source>
</evidence>
<accession>A0A319DZU5</accession>
<proteinExistence type="predicted"/>
<evidence type="ECO:0000259" key="2">
    <source>
        <dbReference type="Pfam" id="PF11274"/>
    </source>
</evidence>
<keyword evidence="4" id="KW-1185">Reference proteome</keyword>
<gene>
    <name evidence="3" type="ORF">BO71DRAFT_396547</name>
</gene>
<dbReference type="Pfam" id="PF11274">
    <property type="entry name" value="DUF3074"/>
    <property type="match status" value="1"/>
</dbReference>
<dbReference type="EMBL" id="KZ825830">
    <property type="protein sequence ID" value="PYH96983.1"/>
    <property type="molecule type" value="Genomic_DNA"/>
</dbReference>
<protein>
    <recommendedName>
        <fullName evidence="2">DUF3074 domain-containing protein</fullName>
    </recommendedName>
</protein>
<dbReference type="PANTHER" id="PTHR40370">
    <property type="entry name" value="EXPRESSED PROTEIN"/>
    <property type="match status" value="1"/>
</dbReference>
<feature type="domain" description="DUF3074" evidence="2">
    <location>
        <begin position="85"/>
        <end position="151"/>
    </location>
</feature>